<keyword evidence="7 10" id="KW-0067">ATP-binding</keyword>
<evidence type="ECO:0000259" key="12">
    <source>
        <dbReference type="PROSITE" id="PS51987"/>
    </source>
</evidence>
<dbReference type="InterPro" id="IPR050292">
    <property type="entry name" value="Glutamine_Synthetase"/>
</dbReference>
<name>A0A7J7IGN0_9RHOD</name>
<dbReference type="FunFam" id="3.30.590.10:FF:000004">
    <property type="entry name" value="Glutamine synthetase"/>
    <property type="match status" value="1"/>
</dbReference>
<protein>
    <recommendedName>
        <fullName evidence="3 10">Glutamine synthetase</fullName>
        <ecNumber evidence="3 10">6.3.1.2</ecNumber>
    </recommendedName>
</protein>
<evidence type="ECO:0000256" key="2">
    <source>
        <dbReference type="ARBA" id="ARBA00009897"/>
    </source>
</evidence>
<dbReference type="SUPFAM" id="SSF54368">
    <property type="entry name" value="Glutamine synthetase, N-terminal domain"/>
    <property type="match status" value="1"/>
</dbReference>
<evidence type="ECO:0000256" key="5">
    <source>
        <dbReference type="ARBA" id="ARBA00022598"/>
    </source>
</evidence>
<evidence type="ECO:0000256" key="4">
    <source>
        <dbReference type="ARBA" id="ARBA00022490"/>
    </source>
</evidence>
<dbReference type="InterPro" id="IPR027302">
    <property type="entry name" value="Gln_synth_N_conserv_site"/>
</dbReference>
<feature type="domain" description="GS beta-grasp" evidence="11">
    <location>
        <begin position="16"/>
        <end position="103"/>
    </location>
</feature>
<dbReference type="GO" id="GO:0005737">
    <property type="term" value="C:cytoplasm"/>
    <property type="evidence" value="ECO:0007669"/>
    <property type="project" value="UniProtKB-SubCell"/>
</dbReference>
<evidence type="ECO:0000259" key="11">
    <source>
        <dbReference type="PROSITE" id="PS51986"/>
    </source>
</evidence>
<dbReference type="InterPro" id="IPR036651">
    <property type="entry name" value="Gln_synt_N_sf"/>
</dbReference>
<evidence type="ECO:0000256" key="9">
    <source>
        <dbReference type="RuleBase" id="RU000384"/>
    </source>
</evidence>
<dbReference type="Proteomes" id="UP000530660">
    <property type="component" value="Unassembled WGS sequence"/>
</dbReference>
<organism evidence="13 14">
    <name type="scientific">Cyanidiococcus yangmingshanensis</name>
    <dbReference type="NCBI Taxonomy" id="2690220"/>
    <lineage>
        <taxon>Eukaryota</taxon>
        <taxon>Rhodophyta</taxon>
        <taxon>Bangiophyceae</taxon>
        <taxon>Cyanidiales</taxon>
        <taxon>Cyanidiaceae</taxon>
        <taxon>Cyanidiococcus</taxon>
    </lineage>
</organism>
<dbReference type="AlphaFoldDB" id="A0A7J7IGN0"/>
<dbReference type="PANTHER" id="PTHR20852">
    <property type="entry name" value="GLUTAMINE SYNTHETASE"/>
    <property type="match status" value="1"/>
</dbReference>
<comment type="catalytic activity">
    <reaction evidence="10">
        <text>L-glutamate + NH4(+) + ATP = L-glutamine + ADP + phosphate + H(+)</text>
        <dbReference type="Rhea" id="RHEA:16169"/>
        <dbReference type="ChEBI" id="CHEBI:15378"/>
        <dbReference type="ChEBI" id="CHEBI:28938"/>
        <dbReference type="ChEBI" id="CHEBI:29985"/>
        <dbReference type="ChEBI" id="CHEBI:30616"/>
        <dbReference type="ChEBI" id="CHEBI:43474"/>
        <dbReference type="ChEBI" id="CHEBI:58359"/>
        <dbReference type="ChEBI" id="CHEBI:456216"/>
        <dbReference type="EC" id="6.3.1.2"/>
    </reaction>
</comment>
<dbReference type="Gene3D" id="3.30.590.10">
    <property type="entry name" value="Glutamine synthetase/guanido kinase, catalytic domain"/>
    <property type="match status" value="1"/>
</dbReference>
<dbReference type="PROSITE" id="PS00180">
    <property type="entry name" value="GLNA_1"/>
    <property type="match status" value="1"/>
</dbReference>
<evidence type="ECO:0000313" key="14">
    <source>
        <dbReference type="Proteomes" id="UP000530660"/>
    </source>
</evidence>
<dbReference type="InterPro" id="IPR027303">
    <property type="entry name" value="Gln_synth_gly_rich_site"/>
</dbReference>
<evidence type="ECO:0000313" key="13">
    <source>
        <dbReference type="EMBL" id="KAF6002262.1"/>
    </source>
</evidence>
<keyword evidence="14" id="KW-1185">Reference proteome</keyword>
<dbReference type="EMBL" id="VWRR01000011">
    <property type="protein sequence ID" value="KAF6002262.1"/>
    <property type="molecule type" value="Genomic_DNA"/>
</dbReference>
<proteinExistence type="inferred from homology"/>
<feature type="domain" description="GS catalytic" evidence="12">
    <location>
        <begin position="110"/>
        <end position="365"/>
    </location>
</feature>
<evidence type="ECO:0000256" key="10">
    <source>
        <dbReference type="RuleBase" id="RU004356"/>
    </source>
</evidence>
<comment type="subcellular location">
    <subcellularLocation>
        <location evidence="1">Cytoplasm</location>
    </subcellularLocation>
</comment>
<dbReference type="Gene3D" id="3.10.20.70">
    <property type="entry name" value="Glutamine synthetase, N-terminal domain"/>
    <property type="match status" value="1"/>
</dbReference>
<dbReference type="PANTHER" id="PTHR20852:SF93">
    <property type="entry name" value="GLUTAMINE SYNTHETASE CYTOSOLIC ISOZYME 1-1"/>
    <property type="match status" value="1"/>
</dbReference>
<dbReference type="PROSITE" id="PS00181">
    <property type="entry name" value="GLNA_ATP"/>
    <property type="match status" value="1"/>
</dbReference>
<dbReference type="PROSITE" id="PS51986">
    <property type="entry name" value="GS_BETA_GRASP"/>
    <property type="match status" value="1"/>
</dbReference>
<evidence type="ECO:0000256" key="7">
    <source>
        <dbReference type="ARBA" id="ARBA00022840"/>
    </source>
</evidence>
<accession>A0A7J7IGN0</accession>
<dbReference type="OrthoDB" id="1936100at2759"/>
<evidence type="ECO:0000256" key="1">
    <source>
        <dbReference type="ARBA" id="ARBA00004496"/>
    </source>
</evidence>
<keyword evidence="6 10" id="KW-0547">Nucleotide-binding</keyword>
<dbReference type="InterPro" id="IPR014746">
    <property type="entry name" value="Gln_synth/guanido_kin_cat_dom"/>
</dbReference>
<dbReference type="GO" id="GO:0005524">
    <property type="term" value="F:ATP binding"/>
    <property type="evidence" value="ECO:0007669"/>
    <property type="project" value="UniProtKB-KW"/>
</dbReference>
<comment type="caution">
    <text evidence="13">The sequence shown here is derived from an EMBL/GenBank/DDBJ whole genome shotgun (WGS) entry which is preliminary data.</text>
</comment>
<dbReference type="EC" id="6.3.1.2" evidence="3 10"/>
<sequence length="365" mass="40672">MSSALSPDVVFPSGTVVAEYVWLDGRMGLRSKPRTLEKKWKSFDELRKNPSRFLPRWNYDGSSTEQAPGTDSEVVIYPQAVFKCPFRGGDNILVMCDMYTPGGEPIPTNHRYQCQKVMEKAKDLVPWFGIEQEYFIVRPKDRKPVGFPEDGSSPAPQFAYYCGVGASNAHGRLICDEHYKACLYAGIQISGTNGEVAPGQWEFQVGPCVGIDSGDQLWMARYILSRVAEYYGYDIELSPKPVVGDWNGSGAHTNFSTLPMRKPGGIEDIYKAIERLSLKHKEHIAMYGQGNEKRLTGKHETASIDSFSWGKASRAASVRVGNATIDDGCGYFEDRRPAANMDPYLVTMMLVSTCCEIPIEKMPTP</sequence>
<dbReference type="SMART" id="SM01230">
    <property type="entry name" value="Gln-synt_C"/>
    <property type="match status" value="1"/>
</dbReference>
<keyword evidence="5 10" id="KW-0436">Ligase</keyword>
<dbReference type="Pfam" id="PF00120">
    <property type="entry name" value="Gln-synt_C"/>
    <property type="match status" value="1"/>
</dbReference>
<dbReference type="GO" id="GO:0004356">
    <property type="term" value="F:glutamine synthetase activity"/>
    <property type="evidence" value="ECO:0007669"/>
    <property type="project" value="UniProtKB-EC"/>
</dbReference>
<comment type="similarity">
    <text evidence="2 8 9">Belongs to the glutamine synthetase family.</text>
</comment>
<keyword evidence="4" id="KW-0963">Cytoplasm</keyword>
<evidence type="ECO:0000256" key="6">
    <source>
        <dbReference type="ARBA" id="ARBA00022741"/>
    </source>
</evidence>
<dbReference type="SUPFAM" id="SSF55931">
    <property type="entry name" value="Glutamine synthetase/guanido kinase"/>
    <property type="match status" value="1"/>
</dbReference>
<reference evidence="13 14" key="1">
    <citation type="journal article" date="2020" name="J. Phycol.">
        <title>Comparative genome analysis reveals Cyanidiococcus gen. nov., a new extremophilic red algal genus sister to Cyanidioschyzon (Cyanidioschyzonaceae, Rhodophyta).</title>
        <authorList>
            <person name="Liu S.-L."/>
            <person name="Chiang Y.-R."/>
            <person name="Yoon H.S."/>
            <person name="Fu H.-Y."/>
        </authorList>
    </citation>
    <scope>NUCLEOTIDE SEQUENCE [LARGE SCALE GENOMIC DNA]</scope>
    <source>
        <strain evidence="13 14">THAL066</strain>
    </source>
</reference>
<evidence type="ECO:0000256" key="3">
    <source>
        <dbReference type="ARBA" id="ARBA00012937"/>
    </source>
</evidence>
<evidence type="ECO:0000256" key="8">
    <source>
        <dbReference type="PROSITE-ProRule" id="PRU01330"/>
    </source>
</evidence>
<gene>
    <name evidence="13" type="ORF">F1559_003544</name>
</gene>
<dbReference type="GO" id="GO:0006542">
    <property type="term" value="P:glutamine biosynthetic process"/>
    <property type="evidence" value="ECO:0007669"/>
    <property type="project" value="InterPro"/>
</dbReference>
<dbReference type="InterPro" id="IPR008147">
    <property type="entry name" value="Gln_synt_N"/>
</dbReference>
<dbReference type="PROSITE" id="PS51987">
    <property type="entry name" value="GS_CATALYTIC"/>
    <property type="match status" value="1"/>
</dbReference>
<dbReference type="InterPro" id="IPR008146">
    <property type="entry name" value="Gln_synth_cat_dom"/>
</dbReference>